<comment type="caution">
    <text evidence="2">The sequence shown here is derived from an EMBL/GenBank/DDBJ whole genome shotgun (WGS) entry which is preliminary data.</text>
</comment>
<organism evidence="2 3">
    <name type="scientific">Methylomonas lenta</name>
    <dbReference type="NCBI Taxonomy" id="980561"/>
    <lineage>
        <taxon>Bacteria</taxon>
        <taxon>Pseudomonadati</taxon>
        <taxon>Pseudomonadota</taxon>
        <taxon>Gammaproteobacteria</taxon>
        <taxon>Methylococcales</taxon>
        <taxon>Methylococcaceae</taxon>
        <taxon>Methylomonas</taxon>
    </lineage>
</organism>
<accession>A0A177NH09</accession>
<dbReference type="STRING" id="980561.A1359_06895"/>
<dbReference type="Pfam" id="PF04717">
    <property type="entry name" value="Phage_base_V"/>
    <property type="match status" value="1"/>
</dbReference>
<dbReference type="InterPro" id="IPR037026">
    <property type="entry name" value="Vgr_OB-fold_dom_sf"/>
</dbReference>
<dbReference type="Gene3D" id="2.40.50.230">
    <property type="entry name" value="Gp5 N-terminal domain"/>
    <property type="match status" value="1"/>
</dbReference>
<evidence type="ECO:0000313" key="3">
    <source>
        <dbReference type="Proteomes" id="UP000078476"/>
    </source>
</evidence>
<evidence type="ECO:0000259" key="1">
    <source>
        <dbReference type="Pfam" id="PF04717"/>
    </source>
</evidence>
<keyword evidence="3" id="KW-1185">Reference proteome</keyword>
<protein>
    <submittedName>
        <fullName evidence="2">VgrG protein</fullName>
    </submittedName>
</protein>
<sequence>MKTLGHSFGAMQGLHLATVVDNQDPDNRGRIKVQCAVGALELWAAVLTNSAGQDYGVSLLPKVDEKVVLAFISPEVAVVMGALYSGGDSHPQEAREVEDVYCIRTPSGSQLKFDDTEDSQIDIKTSSGYHLQITEAEGGKVLIEKGSETIEFSNSEIKINASVKVTIEAAQVKVSAGMLEVEAGMSKFSGVVKCDTLISNAVVSSSYTPGAGNIW</sequence>
<name>A0A177NH09_9GAMM</name>
<dbReference type="InterPro" id="IPR006531">
    <property type="entry name" value="Gp5/Vgr_OB"/>
</dbReference>
<proteinExistence type="predicted"/>
<feature type="domain" description="Gp5/Type VI secretion system Vgr protein OB-fold" evidence="1">
    <location>
        <begin position="16"/>
        <end position="84"/>
    </location>
</feature>
<dbReference type="Proteomes" id="UP000078476">
    <property type="component" value="Unassembled WGS sequence"/>
</dbReference>
<dbReference type="OrthoDB" id="9762420at2"/>
<evidence type="ECO:0000313" key="2">
    <source>
        <dbReference type="EMBL" id="OAI16914.1"/>
    </source>
</evidence>
<dbReference type="AlphaFoldDB" id="A0A177NH09"/>
<gene>
    <name evidence="2" type="ORF">A1359_06895</name>
</gene>
<dbReference type="EMBL" id="LUUI01000092">
    <property type="protein sequence ID" value="OAI16914.1"/>
    <property type="molecule type" value="Genomic_DNA"/>
</dbReference>
<dbReference type="SUPFAM" id="SSF69255">
    <property type="entry name" value="gp5 N-terminal domain-like"/>
    <property type="match status" value="1"/>
</dbReference>
<reference evidence="2 3" key="1">
    <citation type="submission" date="2016-03" db="EMBL/GenBank/DDBJ databases">
        <authorList>
            <person name="Ploux O."/>
        </authorList>
    </citation>
    <scope>NUCLEOTIDE SEQUENCE [LARGE SCALE GENOMIC DNA]</scope>
    <source>
        <strain evidence="2 3">R-45370</strain>
    </source>
</reference>
<dbReference type="RefSeq" id="WP_066980656.1">
    <property type="nucleotide sequence ID" value="NZ_LUUI01000092.1"/>
</dbReference>